<dbReference type="InterPro" id="IPR007367">
    <property type="entry name" value="DUF433"/>
</dbReference>
<dbReference type="PANTHER" id="PTHR34849">
    <property type="entry name" value="SSL5025 PROTEIN"/>
    <property type="match status" value="1"/>
</dbReference>
<gene>
    <name evidence="1" type="ORF">A2935_03215</name>
</gene>
<dbReference type="Proteomes" id="UP000177011">
    <property type="component" value="Unassembled WGS sequence"/>
</dbReference>
<dbReference type="EMBL" id="MGIS01000009">
    <property type="protein sequence ID" value="OGM93604.1"/>
    <property type="molecule type" value="Genomic_DNA"/>
</dbReference>
<dbReference type="Gene3D" id="1.10.10.10">
    <property type="entry name" value="Winged helix-like DNA-binding domain superfamily/Winged helix DNA-binding domain"/>
    <property type="match status" value="1"/>
</dbReference>
<evidence type="ECO:0008006" key="3">
    <source>
        <dbReference type="Google" id="ProtNLM"/>
    </source>
</evidence>
<comment type="caution">
    <text evidence="1">The sequence shown here is derived from an EMBL/GenBank/DDBJ whole genome shotgun (WGS) entry which is preliminary data.</text>
</comment>
<dbReference type="PANTHER" id="PTHR34849:SF3">
    <property type="entry name" value="SSR2962 PROTEIN"/>
    <property type="match status" value="1"/>
</dbReference>
<sequence>MEYPIVINPKILGGKPVIRGTRIPVSLILNLLAHGYTVERVLKAYPNLTKHGVLAAIRYAQQRLDRELAWPLVTARSPH</sequence>
<evidence type="ECO:0000313" key="1">
    <source>
        <dbReference type="EMBL" id="OGM93604.1"/>
    </source>
</evidence>
<name>A0A1F8DYG0_9BACT</name>
<dbReference type="SUPFAM" id="SSF46689">
    <property type="entry name" value="Homeodomain-like"/>
    <property type="match status" value="1"/>
</dbReference>
<evidence type="ECO:0000313" key="2">
    <source>
        <dbReference type="Proteomes" id="UP000177011"/>
    </source>
</evidence>
<dbReference type="InterPro" id="IPR009057">
    <property type="entry name" value="Homeodomain-like_sf"/>
</dbReference>
<protein>
    <recommendedName>
        <fullName evidence="3">Antitoxin</fullName>
    </recommendedName>
</protein>
<proteinExistence type="predicted"/>
<reference evidence="1 2" key="1">
    <citation type="journal article" date="2016" name="Nat. Commun.">
        <title>Thousands of microbial genomes shed light on interconnected biogeochemical processes in an aquifer system.</title>
        <authorList>
            <person name="Anantharaman K."/>
            <person name="Brown C.T."/>
            <person name="Hug L.A."/>
            <person name="Sharon I."/>
            <person name="Castelle C.J."/>
            <person name="Probst A.J."/>
            <person name="Thomas B.C."/>
            <person name="Singh A."/>
            <person name="Wilkins M.J."/>
            <person name="Karaoz U."/>
            <person name="Brodie E.L."/>
            <person name="Williams K.H."/>
            <person name="Hubbard S.S."/>
            <person name="Banfield J.F."/>
        </authorList>
    </citation>
    <scope>NUCLEOTIDE SEQUENCE [LARGE SCALE GENOMIC DNA]</scope>
</reference>
<accession>A0A1F8DYG0</accession>
<dbReference type="Pfam" id="PF04255">
    <property type="entry name" value="DUF433"/>
    <property type="match status" value="1"/>
</dbReference>
<dbReference type="InterPro" id="IPR036388">
    <property type="entry name" value="WH-like_DNA-bd_sf"/>
</dbReference>
<organism evidence="1 2">
    <name type="scientific">Candidatus Wolfebacteria bacterium RIFCSPLOWO2_01_FULL_47_17b</name>
    <dbReference type="NCBI Taxonomy" id="1802558"/>
    <lineage>
        <taxon>Bacteria</taxon>
        <taxon>Candidatus Wolfeibacteriota</taxon>
    </lineage>
</organism>
<dbReference type="AlphaFoldDB" id="A0A1F8DYG0"/>